<feature type="region of interest" description="Disordered" evidence="2">
    <location>
        <begin position="265"/>
        <end position="293"/>
    </location>
</feature>
<keyword evidence="1 3" id="KW-0472">Membrane</keyword>
<dbReference type="GO" id="GO:0005783">
    <property type="term" value="C:endoplasmic reticulum"/>
    <property type="evidence" value="ECO:0007669"/>
    <property type="project" value="TreeGrafter"/>
</dbReference>
<dbReference type="PANTHER" id="PTHR13315:SF1">
    <property type="entry name" value="PROTEIN TED1"/>
    <property type="match status" value="1"/>
</dbReference>
<evidence type="ECO:0000256" key="2">
    <source>
        <dbReference type="SAM" id="MobiDB-lite"/>
    </source>
</evidence>
<dbReference type="InterPro" id="IPR033308">
    <property type="entry name" value="PGAP5/Cdc1/Ted1"/>
</dbReference>
<dbReference type="PANTHER" id="PTHR13315">
    <property type="entry name" value="METALLO PHOSPHOESTERASE RELATED"/>
    <property type="match status" value="1"/>
</dbReference>
<feature type="compositionally biased region" description="Low complexity" evidence="2">
    <location>
        <begin position="425"/>
        <end position="440"/>
    </location>
</feature>
<evidence type="ECO:0000256" key="1">
    <source>
        <dbReference type="ARBA" id="ARBA00023136"/>
    </source>
</evidence>
<keyword evidence="3" id="KW-1133">Transmembrane helix</keyword>
<evidence type="ECO:0008006" key="6">
    <source>
        <dbReference type="Google" id="ProtNLM"/>
    </source>
</evidence>
<evidence type="ECO:0000313" key="5">
    <source>
        <dbReference type="Proteomes" id="UP000250266"/>
    </source>
</evidence>
<name>A0A8E2JIS5_9PEZI</name>
<feature type="region of interest" description="Disordered" evidence="2">
    <location>
        <begin position="425"/>
        <end position="454"/>
    </location>
</feature>
<proteinExistence type="predicted"/>
<accession>A0A8E2JIS5</accession>
<evidence type="ECO:0000313" key="4">
    <source>
        <dbReference type="EMBL" id="OCK83973.1"/>
    </source>
</evidence>
<gene>
    <name evidence="4" type="ORF">K432DRAFT_379037</name>
</gene>
<sequence length="575" mass="64709">MQLSSFLFRLVRFLLPVCIVITTWLHLYPIFHRCAFPTPPSTRPICTSQTQPCKSSTTLPTIAPFRLLALGDPQLEGDSSLPRPGDPVFPSLEPLHSILDATQPLADKWATLLTAISSLFAHDIPRQLNGFRKRIDLWGNDYYLAHIYRRLHWWTDPTHVTVLGDLLGSQWISDEEFERRGWRFWNRVFEGAERVPDEIMDAQEGEPWTEPLGEDKAWKRRVINIAGNHDVGYAGDLSEHRVERFERLFGRVNWEVEFTLPNYTYPATIEEDNTDSDATENGSGQDQPNPPPSLRLIILNSMNLDTSALSPSLQTATYTFLNTAITSSRPVDDHTTATILLTHIPLHKAAGVCVDPPFFDFYPGGGVKEQNHLSAHASKGILEGVFGLSKYENAPGRGLGRRGVVVTGHDHEGCDVVHFIPRSSSASSLAEEAPSSSSSDSESKLNDSNEEEPQWQAMLTSTDDLCLATLNSTPHIREITLRSMMGEFGGYAGFLSAWFDEGLGELGEWRLEFQSCSIGIQHWWWAVHILDLVTFGMVAFAVVLRVWEVAQMWTWMLRRRVVIENEKVTVNAKVK</sequence>
<dbReference type="GO" id="GO:0006506">
    <property type="term" value="P:GPI anchor biosynthetic process"/>
    <property type="evidence" value="ECO:0007669"/>
    <property type="project" value="InterPro"/>
</dbReference>
<protein>
    <recommendedName>
        <fullName evidence="6">Calcineurin-like phosphoesterase domain-containing protein</fullName>
    </recommendedName>
</protein>
<feature type="compositionally biased region" description="Acidic residues" evidence="2">
    <location>
        <begin position="269"/>
        <end position="278"/>
    </location>
</feature>
<dbReference type="GO" id="GO:0016020">
    <property type="term" value="C:membrane"/>
    <property type="evidence" value="ECO:0007669"/>
    <property type="project" value="GOC"/>
</dbReference>
<dbReference type="EMBL" id="KV744848">
    <property type="protein sequence ID" value="OCK83973.1"/>
    <property type="molecule type" value="Genomic_DNA"/>
</dbReference>
<dbReference type="Proteomes" id="UP000250266">
    <property type="component" value="Unassembled WGS sequence"/>
</dbReference>
<feature type="transmembrane region" description="Helical" evidence="3">
    <location>
        <begin position="523"/>
        <end position="547"/>
    </location>
</feature>
<evidence type="ECO:0000256" key="3">
    <source>
        <dbReference type="SAM" id="Phobius"/>
    </source>
</evidence>
<reference evidence="4 5" key="1">
    <citation type="journal article" date="2016" name="Nat. Commun.">
        <title>Ectomycorrhizal ecology is imprinted in the genome of the dominant symbiotic fungus Cenococcum geophilum.</title>
        <authorList>
            <consortium name="DOE Joint Genome Institute"/>
            <person name="Peter M."/>
            <person name="Kohler A."/>
            <person name="Ohm R.A."/>
            <person name="Kuo A."/>
            <person name="Krutzmann J."/>
            <person name="Morin E."/>
            <person name="Arend M."/>
            <person name="Barry K.W."/>
            <person name="Binder M."/>
            <person name="Choi C."/>
            <person name="Clum A."/>
            <person name="Copeland A."/>
            <person name="Grisel N."/>
            <person name="Haridas S."/>
            <person name="Kipfer T."/>
            <person name="LaButti K."/>
            <person name="Lindquist E."/>
            <person name="Lipzen A."/>
            <person name="Maire R."/>
            <person name="Meier B."/>
            <person name="Mihaltcheva S."/>
            <person name="Molinier V."/>
            <person name="Murat C."/>
            <person name="Poggeler S."/>
            <person name="Quandt C.A."/>
            <person name="Sperisen C."/>
            <person name="Tritt A."/>
            <person name="Tisserant E."/>
            <person name="Crous P.W."/>
            <person name="Henrissat B."/>
            <person name="Nehls U."/>
            <person name="Egli S."/>
            <person name="Spatafora J.W."/>
            <person name="Grigoriev I.V."/>
            <person name="Martin F.M."/>
        </authorList>
    </citation>
    <scope>NUCLEOTIDE SEQUENCE [LARGE SCALE GENOMIC DNA]</scope>
    <source>
        <strain evidence="4 5">CBS 459.81</strain>
    </source>
</reference>
<dbReference type="OrthoDB" id="9984693at2759"/>
<dbReference type="AlphaFoldDB" id="A0A8E2JIS5"/>
<organism evidence="4 5">
    <name type="scientific">Lepidopterella palustris CBS 459.81</name>
    <dbReference type="NCBI Taxonomy" id="1314670"/>
    <lineage>
        <taxon>Eukaryota</taxon>
        <taxon>Fungi</taxon>
        <taxon>Dikarya</taxon>
        <taxon>Ascomycota</taxon>
        <taxon>Pezizomycotina</taxon>
        <taxon>Dothideomycetes</taxon>
        <taxon>Pleosporomycetidae</taxon>
        <taxon>Mytilinidiales</taxon>
        <taxon>Argynnaceae</taxon>
        <taxon>Lepidopterella</taxon>
    </lineage>
</organism>
<dbReference type="InterPro" id="IPR029052">
    <property type="entry name" value="Metallo-depent_PP-like"/>
</dbReference>
<keyword evidence="5" id="KW-1185">Reference proteome</keyword>
<keyword evidence="3" id="KW-0812">Transmembrane</keyword>
<dbReference type="SUPFAM" id="SSF56300">
    <property type="entry name" value="Metallo-dependent phosphatases"/>
    <property type="match status" value="1"/>
</dbReference>
<feature type="transmembrane region" description="Helical" evidence="3">
    <location>
        <begin position="12"/>
        <end position="31"/>
    </location>
</feature>